<feature type="signal peptide" evidence="1">
    <location>
        <begin position="1"/>
        <end position="20"/>
    </location>
</feature>
<organism evidence="2 3">
    <name type="scientific">Neisseria canis</name>
    <dbReference type="NCBI Taxonomy" id="493"/>
    <lineage>
        <taxon>Bacteria</taxon>
        <taxon>Pseudomonadati</taxon>
        <taxon>Pseudomonadota</taxon>
        <taxon>Betaproteobacteria</taxon>
        <taxon>Neisseriales</taxon>
        <taxon>Neisseriaceae</taxon>
        <taxon>Neisseria</taxon>
    </lineage>
</organism>
<keyword evidence="3" id="KW-1185">Reference proteome</keyword>
<evidence type="ECO:0008006" key="4">
    <source>
        <dbReference type="Google" id="ProtNLM"/>
    </source>
</evidence>
<proteinExistence type="predicted"/>
<gene>
    <name evidence="2" type="ORF">NCTC10296_00034</name>
</gene>
<reference evidence="2 3" key="1">
    <citation type="submission" date="2018-12" db="EMBL/GenBank/DDBJ databases">
        <authorList>
            <consortium name="Pathogen Informatics"/>
        </authorList>
    </citation>
    <scope>NUCLEOTIDE SEQUENCE [LARGE SCALE GENOMIC DNA]</scope>
    <source>
        <strain evidence="2 3">NCTC10296</strain>
    </source>
</reference>
<dbReference type="AlphaFoldDB" id="A0A3S4SK34"/>
<dbReference type="KEGG" id="nci:NCTC10296_00034"/>
<dbReference type="OrthoDB" id="9873824at2"/>
<dbReference type="Proteomes" id="UP000279284">
    <property type="component" value="Chromosome"/>
</dbReference>
<name>A0A3S4SK34_9NEIS</name>
<sequence length="210" mass="24195">MKWNILLTSALLMLSGCTGLQSYSPQPRPSSQDVASLKEISVQLDGYFNRGFPEGDKRASLSLATDQLRLLAREGHINQDNRDEWLKLVTRAYRLANHVAFDLKNPKYFPQENRIGCMIYSVAMKDVISSVARFAAGQSCEIQNELREIDKFNASVADYTQYIGQFYDLNKAEDREKIIWNVKHDLSQWPEVRDAFFHELGLYESFKMNN</sequence>
<protein>
    <recommendedName>
        <fullName evidence="4">Lipoprotein</fullName>
    </recommendedName>
</protein>
<evidence type="ECO:0000256" key="1">
    <source>
        <dbReference type="SAM" id="SignalP"/>
    </source>
</evidence>
<dbReference type="RefSeq" id="WP_126326456.1">
    <property type="nucleotide sequence ID" value="NZ_CAUJPY010000039.1"/>
</dbReference>
<evidence type="ECO:0000313" key="3">
    <source>
        <dbReference type="Proteomes" id="UP000279284"/>
    </source>
</evidence>
<accession>A0A3S4SK34</accession>
<dbReference type="PROSITE" id="PS51257">
    <property type="entry name" value="PROKAR_LIPOPROTEIN"/>
    <property type="match status" value="1"/>
</dbReference>
<feature type="chain" id="PRO_5018563431" description="Lipoprotein" evidence="1">
    <location>
        <begin position="21"/>
        <end position="210"/>
    </location>
</feature>
<evidence type="ECO:0000313" key="2">
    <source>
        <dbReference type="EMBL" id="VEE98830.1"/>
    </source>
</evidence>
<dbReference type="EMBL" id="LR134313">
    <property type="protein sequence ID" value="VEE98830.1"/>
    <property type="molecule type" value="Genomic_DNA"/>
</dbReference>
<keyword evidence="1" id="KW-0732">Signal</keyword>